<evidence type="ECO:0000259" key="2">
    <source>
        <dbReference type="Pfam" id="PF06724"/>
    </source>
</evidence>
<dbReference type="Proteomes" id="UP000619041">
    <property type="component" value="Unassembled WGS sequence"/>
</dbReference>
<sequence length="265" mass="27713">MTVDKSQGFITLVRLGYAARGLVYILLGYIAVSTAGEARAGASSAFDYLQEVPLGSVLLWVVAVGLLAYALFKFISALGDIQHRGSEPKGVVKRVGDFASGVAHLFLAYAAWQFASGATHSADGGQSQEMAGSLLDWQIGALALGLVGVGFLVGAFMQAKSAITASFMNHIDGRAPTGVEAVGRAGSAARAIVFALIGLSLVQSAWLSQSGKVKGLGEAIMALRDNGPLYTLVAIGLMLFGAFSLVTARYRIIPDFSRKDLKPKL</sequence>
<organism evidence="3 4">
    <name type="scientific">Tsuneonella deserti</name>
    <dbReference type="NCBI Taxonomy" id="2035528"/>
    <lineage>
        <taxon>Bacteria</taxon>
        <taxon>Pseudomonadati</taxon>
        <taxon>Pseudomonadota</taxon>
        <taxon>Alphaproteobacteria</taxon>
        <taxon>Sphingomonadales</taxon>
        <taxon>Erythrobacteraceae</taxon>
        <taxon>Tsuneonella</taxon>
    </lineage>
</organism>
<feature type="domain" description="DUF1206" evidence="2">
    <location>
        <begin position="185"/>
        <end position="251"/>
    </location>
</feature>
<accession>A0ABQ1S7E1</accession>
<reference evidence="4" key="1">
    <citation type="journal article" date="2019" name="Int. J. Syst. Evol. Microbiol.">
        <title>The Global Catalogue of Microorganisms (GCM) 10K type strain sequencing project: providing services to taxonomists for standard genome sequencing and annotation.</title>
        <authorList>
            <consortium name="The Broad Institute Genomics Platform"/>
            <consortium name="The Broad Institute Genome Sequencing Center for Infectious Disease"/>
            <person name="Wu L."/>
            <person name="Ma J."/>
        </authorList>
    </citation>
    <scope>NUCLEOTIDE SEQUENCE [LARGE SCALE GENOMIC DNA]</scope>
    <source>
        <strain evidence="4">CGMCC 1.15959</strain>
    </source>
</reference>
<keyword evidence="4" id="KW-1185">Reference proteome</keyword>
<gene>
    <name evidence="3" type="ORF">GCM10011515_11870</name>
</gene>
<feature type="transmembrane region" description="Helical" evidence="1">
    <location>
        <begin position="12"/>
        <end position="32"/>
    </location>
</feature>
<comment type="caution">
    <text evidence="3">The sequence shown here is derived from an EMBL/GenBank/DDBJ whole genome shotgun (WGS) entry which is preliminary data.</text>
</comment>
<feature type="transmembrane region" description="Helical" evidence="1">
    <location>
        <begin position="52"/>
        <end position="75"/>
    </location>
</feature>
<keyword evidence="1" id="KW-0812">Transmembrane</keyword>
<feature type="transmembrane region" description="Helical" evidence="1">
    <location>
        <begin position="191"/>
        <end position="209"/>
    </location>
</feature>
<proteinExistence type="predicted"/>
<keyword evidence="1" id="KW-1133">Transmembrane helix</keyword>
<dbReference type="Pfam" id="PF06724">
    <property type="entry name" value="DUF1206"/>
    <property type="match status" value="3"/>
</dbReference>
<feature type="transmembrane region" description="Helical" evidence="1">
    <location>
        <begin position="95"/>
        <end position="115"/>
    </location>
</feature>
<feature type="domain" description="DUF1206" evidence="2">
    <location>
        <begin position="96"/>
        <end position="164"/>
    </location>
</feature>
<evidence type="ECO:0000313" key="4">
    <source>
        <dbReference type="Proteomes" id="UP000619041"/>
    </source>
</evidence>
<keyword evidence="1" id="KW-0472">Membrane</keyword>
<name>A0ABQ1S7E1_9SPHN</name>
<evidence type="ECO:0000256" key="1">
    <source>
        <dbReference type="SAM" id="Phobius"/>
    </source>
</evidence>
<feature type="transmembrane region" description="Helical" evidence="1">
    <location>
        <begin position="229"/>
        <end position="252"/>
    </location>
</feature>
<evidence type="ECO:0000313" key="3">
    <source>
        <dbReference type="EMBL" id="GGD93704.1"/>
    </source>
</evidence>
<dbReference type="EMBL" id="BMKL01000001">
    <property type="protein sequence ID" value="GGD93704.1"/>
    <property type="molecule type" value="Genomic_DNA"/>
</dbReference>
<feature type="domain" description="DUF1206" evidence="2">
    <location>
        <begin position="15"/>
        <end position="78"/>
    </location>
</feature>
<dbReference type="RefSeq" id="WP_188644290.1">
    <property type="nucleotide sequence ID" value="NZ_BMKL01000001.1"/>
</dbReference>
<dbReference type="InterPro" id="IPR009597">
    <property type="entry name" value="DUF1206"/>
</dbReference>
<protein>
    <submittedName>
        <fullName evidence="3">Membrane protein</fullName>
    </submittedName>
</protein>
<feature type="transmembrane region" description="Helical" evidence="1">
    <location>
        <begin position="135"/>
        <end position="157"/>
    </location>
</feature>